<feature type="binding site" evidence="5">
    <location>
        <position position="46"/>
    </location>
    <ligand>
        <name>ATP</name>
        <dbReference type="ChEBI" id="CHEBI:30616"/>
    </ligand>
</feature>
<dbReference type="Proteomes" id="UP001595816">
    <property type="component" value="Unassembled WGS sequence"/>
</dbReference>
<sequence>MSGVQALRPGDVVEIAGYKLLGRLGQGGMGTVFLAESTTGQKVALKVIQDHLLDQPEFRARFSGEVERAKNVPPFCTAEVLDADPEHEPPYLVVEYVDGPTLSEIVRESGPVSGAALHSLGIGMATALTAIHNSGVIHRDLKPANVLLPRGGVKVIDFGLARTSTDGTQLTQTDQVMGTIPYIAPERLGPTDRPISPAADVFAWGAVMVYAATGHTPFGGDTPAATAVRILSEEPNLDGVGAALRDVVAQTLQKDPAARPTARELLDRLVSLGATSHVSKDVLRPAAAAQAMEPTSLGLLGDGEDTGPMVVSTRRRRSLVLVAGLASVALLAAGGVFFSSYLLKKTDANANTPSTPTPSPSAVVSVADSPLPTVSPTADPLPQLKAPLGWYEIIPPSALTAPQYWQESTACKFSSEGYTAATNTGVAQCHINPPRDARDVAVGVRLTLGTPKTCAALWFRFSPKTGGYAIRLCPDSVTLYDYRPPAKPGGKWTSVKVNDWPQPAGTSLAVNVPINVEMVVDADRVSLTLNGRPQGARPLSQLDSGSVAMGIYQLGTAKSAYSVMFTDFTLWEGPTVTTSPSQSVSPSSSPSPKVSKSPSRSPSAGPTVTP</sequence>
<keyword evidence="1" id="KW-0808">Transferase</keyword>
<dbReference type="EMBL" id="JBHSAY010000033">
    <property type="protein sequence ID" value="MFC4136608.1"/>
    <property type="molecule type" value="Genomic_DNA"/>
</dbReference>
<keyword evidence="7" id="KW-0472">Membrane</keyword>
<feature type="transmembrane region" description="Helical" evidence="7">
    <location>
        <begin position="319"/>
        <end position="343"/>
    </location>
</feature>
<dbReference type="PANTHER" id="PTHR43289:SF34">
    <property type="entry name" value="SERINE_THREONINE-PROTEIN KINASE YBDM-RELATED"/>
    <property type="match status" value="1"/>
</dbReference>
<evidence type="ECO:0000256" key="3">
    <source>
        <dbReference type="ARBA" id="ARBA00022777"/>
    </source>
</evidence>
<comment type="caution">
    <text evidence="9">The sequence shown here is derived from an EMBL/GenBank/DDBJ whole genome shotgun (WGS) entry which is preliminary data.</text>
</comment>
<dbReference type="GO" id="GO:0004674">
    <property type="term" value="F:protein serine/threonine kinase activity"/>
    <property type="evidence" value="ECO:0007669"/>
    <property type="project" value="UniProtKB-KW"/>
</dbReference>
<evidence type="ECO:0000313" key="9">
    <source>
        <dbReference type="EMBL" id="MFC4136608.1"/>
    </source>
</evidence>
<keyword evidence="2 5" id="KW-0547">Nucleotide-binding</keyword>
<dbReference type="InterPro" id="IPR017441">
    <property type="entry name" value="Protein_kinase_ATP_BS"/>
</dbReference>
<dbReference type="SMART" id="SM00220">
    <property type="entry name" value="S_TKc"/>
    <property type="match status" value="1"/>
</dbReference>
<dbReference type="PROSITE" id="PS00107">
    <property type="entry name" value="PROTEIN_KINASE_ATP"/>
    <property type="match status" value="1"/>
</dbReference>
<feature type="domain" description="Protein kinase" evidence="8">
    <location>
        <begin position="18"/>
        <end position="272"/>
    </location>
</feature>
<dbReference type="CDD" id="cd14014">
    <property type="entry name" value="STKc_PknB_like"/>
    <property type="match status" value="1"/>
</dbReference>
<proteinExistence type="predicted"/>
<evidence type="ECO:0000256" key="6">
    <source>
        <dbReference type="SAM" id="MobiDB-lite"/>
    </source>
</evidence>
<feature type="region of interest" description="Disordered" evidence="6">
    <location>
        <begin position="575"/>
        <end position="610"/>
    </location>
</feature>
<dbReference type="InterPro" id="IPR011009">
    <property type="entry name" value="Kinase-like_dom_sf"/>
</dbReference>
<evidence type="ECO:0000256" key="2">
    <source>
        <dbReference type="ARBA" id="ARBA00022741"/>
    </source>
</evidence>
<dbReference type="InterPro" id="IPR008271">
    <property type="entry name" value="Ser/Thr_kinase_AS"/>
</dbReference>
<keyword evidence="9" id="KW-0723">Serine/threonine-protein kinase</keyword>
<keyword evidence="7" id="KW-1133">Transmembrane helix</keyword>
<accession>A0ABV8M211</accession>
<reference evidence="10" key="1">
    <citation type="journal article" date="2019" name="Int. J. Syst. Evol. Microbiol.">
        <title>The Global Catalogue of Microorganisms (GCM) 10K type strain sequencing project: providing services to taxonomists for standard genome sequencing and annotation.</title>
        <authorList>
            <consortium name="The Broad Institute Genomics Platform"/>
            <consortium name="The Broad Institute Genome Sequencing Center for Infectious Disease"/>
            <person name="Wu L."/>
            <person name="Ma J."/>
        </authorList>
    </citation>
    <scope>NUCLEOTIDE SEQUENCE [LARGE SCALE GENOMIC DNA]</scope>
    <source>
        <strain evidence="10">CGMCC 4.7289</strain>
    </source>
</reference>
<dbReference type="InterPro" id="IPR000719">
    <property type="entry name" value="Prot_kinase_dom"/>
</dbReference>
<gene>
    <name evidence="9" type="ORF">ACFOZ4_38885</name>
</gene>
<evidence type="ECO:0000256" key="1">
    <source>
        <dbReference type="ARBA" id="ARBA00022679"/>
    </source>
</evidence>
<keyword evidence="10" id="KW-1185">Reference proteome</keyword>
<dbReference type="PROSITE" id="PS00108">
    <property type="entry name" value="PROTEIN_KINASE_ST"/>
    <property type="match status" value="1"/>
</dbReference>
<dbReference type="PROSITE" id="PS50011">
    <property type="entry name" value="PROTEIN_KINASE_DOM"/>
    <property type="match status" value="1"/>
</dbReference>
<evidence type="ECO:0000313" key="10">
    <source>
        <dbReference type="Proteomes" id="UP001595816"/>
    </source>
</evidence>
<dbReference type="PANTHER" id="PTHR43289">
    <property type="entry name" value="MITOGEN-ACTIVATED PROTEIN KINASE KINASE KINASE 20-RELATED"/>
    <property type="match status" value="1"/>
</dbReference>
<dbReference type="Gene3D" id="3.30.200.20">
    <property type="entry name" value="Phosphorylase Kinase, domain 1"/>
    <property type="match status" value="1"/>
</dbReference>
<keyword evidence="3 9" id="KW-0418">Kinase</keyword>
<dbReference type="Gene3D" id="1.10.510.10">
    <property type="entry name" value="Transferase(Phosphotransferase) domain 1"/>
    <property type="match status" value="1"/>
</dbReference>
<evidence type="ECO:0000256" key="7">
    <source>
        <dbReference type="SAM" id="Phobius"/>
    </source>
</evidence>
<evidence type="ECO:0000256" key="4">
    <source>
        <dbReference type="ARBA" id="ARBA00022840"/>
    </source>
</evidence>
<name>A0ABV8M211_9ACTN</name>
<evidence type="ECO:0000259" key="8">
    <source>
        <dbReference type="PROSITE" id="PS50011"/>
    </source>
</evidence>
<keyword evidence="4 5" id="KW-0067">ATP-binding</keyword>
<dbReference type="Pfam" id="PF00069">
    <property type="entry name" value="Pkinase"/>
    <property type="match status" value="1"/>
</dbReference>
<organism evidence="9 10">
    <name type="scientific">Hamadaea flava</name>
    <dbReference type="NCBI Taxonomy" id="1742688"/>
    <lineage>
        <taxon>Bacteria</taxon>
        <taxon>Bacillati</taxon>
        <taxon>Actinomycetota</taxon>
        <taxon>Actinomycetes</taxon>
        <taxon>Micromonosporales</taxon>
        <taxon>Micromonosporaceae</taxon>
        <taxon>Hamadaea</taxon>
    </lineage>
</organism>
<dbReference type="SUPFAM" id="SSF56112">
    <property type="entry name" value="Protein kinase-like (PK-like)"/>
    <property type="match status" value="1"/>
</dbReference>
<protein>
    <submittedName>
        <fullName evidence="9">Serine/threonine protein kinase</fullName>
    </submittedName>
</protein>
<evidence type="ECO:0000256" key="5">
    <source>
        <dbReference type="PROSITE-ProRule" id="PRU10141"/>
    </source>
</evidence>
<keyword evidence="7" id="KW-0812">Transmembrane</keyword>
<dbReference type="RefSeq" id="WP_253760296.1">
    <property type="nucleotide sequence ID" value="NZ_JAMZDZ010000001.1"/>
</dbReference>
<feature type="compositionally biased region" description="Low complexity" evidence="6">
    <location>
        <begin position="575"/>
        <end position="603"/>
    </location>
</feature>